<proteinExistence type="predicted"/>
<keyword evidence="1" id="KW-0436">Ligase</keyword>
<accession>X0V878</accession>
<keyword evidence="2" id="KW-0547">Nucleotide-binding</keyword>
<dbReference type="EMBL" id="BARS01038903">
    <property type="protein sequence ID" value="GAG14360.1"/>
    <property type="molecule type" value="Genomic_DNA"/>
</dbReference>
<dbReference type="InterPro" id="IPR051538">
    <property type="entry name" value="Acyl-CoA_Synth/Transferase"/>
</dbReference>
<protein>
    <recommendedName>
        <fullName evidence="4">Succinyl-CoA synthetase-like flavodoxin domain-containing protein</fullName>
    </recommendedName>
</protein>
<dbReference type="InterPro" id="IPR032875">
    <property type="entry name" value="Succ_CoA_lig_flav_dom"/>
</dbReference>
<feature type="non-terminal residue" evidence="5">
    <location>
        <position position="1"/>
    </location>
</feature>
<dbReference type="GO" id="GO:0016874">
    <property type="term" value="F:ligase activity"/>
    <property type="evidence" value="ECO:0007669"/>
    <property type="project" value="UniProtKB-KW"/>
</dbReference>
<comment type="caution">
    <text evidence="5">The sequence shown here is derived from an EMBL/GenBank/DDBJ whole genome shotgun (WGS) entry which is preliminary data.</text>
</comment>
<dbReference type="SUPFAM" id="SSF52210">
    <property type="entry name" value="Succinyl-CoA synthetase domains"/>
    <property type="match status" value="2"/>
</dbReference>
<dbReference type="Pfam" id="PF13607">
    <property type="entry name" value="Succ_CoA_lig"/>
    <property type="match status" value="1"/>
</dbReference>
<evidence type="ECO:0000256" key="2">
    <source>
        <dbReference type="ARBA" id="ARBA00022741"/>
    </source>
</evidence>
<gene>
    <name evidence="5" type="ORF">S01H1_59480</name>
</gene>
<evidence type="ECO:0000256" key="3">
    <source>
        <dbReference type="ARBA" id="ARBA00022840"/>
    </source>
</evidence>
<evidence type="ECO:0000313" key="5">
    <source>
        <dbReference type="EMBL" id="GAG14360.1"/>
    </source>
</evidence>
<feature type="non-terminal residue" evidence="5">
    <location>
        <position position="255"/>
    </location>
</feature>
<dbReference type="AlphaFoldDB" id="X0V878"/>
<dbReference type="Gene3D" id="3.40.50.261">
    <property type="entry name" value="Succinyl-CoA synthetase domains"/>
    <property type="match status" value="2"/>
</dbReference>
<keyword evidence="3" id="KW-0067">ATP-binding</keyword>
<evidence type="ECO:0000259" key="4">
    <source>
        <dbReference type="Pfam" id="PF13607"/>
    </source>
</evidence>
<organism evidence="5">
    <name type="scientific">marine sediment metagenome</name>
    <dbReference type="NCBI Taxonomy" id="412755"/>
    <lineage>
        <taxon>unclassified sequences</taxon>
        <taxon>metagenomes</taxon>
        <taxon>ecological metagenomes</taxon>
    </lineage>
</organism>
<feature type="domain" description="Succinyl-CoA synthetase-like flavodoxin" evidence="4">
    <location>
        <begin position="1"/>
        <end position="110"/>
    </location>
</feature>
<dbReference type="InterPro" id="IPR016102">
    <property type="entry name" value="Succinyl-CoA_synth-like"/>
</dbReference>
<dbReference type="PANTHER" id="PTHR43334:SF2">
    <property type="entry name" value="ACETATE--COA LIGASE [ADP-FORMING]"/>
    <property type="match status" value="1"/>
</dbReference>
<dbReference type="GO" id="GO:0005524">
    <property type="term" value="F:ATP binding"/>
    <property type="evidence" value="ECO:0007669"/>
    <property type="project" value="UniProtKB-KW"/>
</dbReference>
<dbReference type="PANTHER" id="PTHR43334">
    <property type="entry name" value="ACETATE--COA LIGASE [ADP-FORMING]"/>
    <property type="match status" value="1"/>
</dbReference>
<evidence type="ECO:0000256" key="1">
    <source>
        <dbReference type="ARBA" id="ARBA00022598"/>
    </source>
</evidence>
<sequence>SIGNSLDLSPVEFLNYFNQDDYTKIIGLYIENLRSINQGRQFMKAVKDCNLNRKPVILWRAGYGEATKKAILSHTGGLAGNNEMWKAVGKQTGSCIVSNSNELAALASAFNLTRLPETRSVGVIGIGGGSTIEAIDILEKYNLKIPNLTEKTVQKMQRFVPDVNTNVTNPIDLGGSGIQPHTYYRTILALDKDPNISSIMFIKDPERFGGFQDLLEEIGFKGTNLNRDFIRYVSKAKGVSTKPMYCVMLKINEGF</sequence>
<name>X0V878_9ZZZZ</name>
<reference evidence="5" key="1">
    <citation type="journal article" date="2014" name="Front. Microbiol.">
        <title>High frequency of phylogenetically diverse reductive dehalogenase-homologous genes in deep subseafloor sedimentary metagenomes.</title>
        <authorList>
            <person name="Kawai M."/>
            <person name="Futagami T."/>
            <person name="Toyoda A."/>
            <person name="Takaki Y."/>
            <person name="Nishi S."/>
            <person name="Hori S."/>
            <person name="Arai W."/>
            <person name="Tsubouchi T."/>
            <person name="Morono Y."/>
            <person name="Uchiyama I."/>
            <person name="Ito T."/>
            <person name="Fujiyama A."/>
            <person name="Inagaki F."/>
            <person name="Takami H."/>
        </authorList>
    </citation>
    <scope>NUCLEOTIDE SEQUENCE</scope>
    <source>
        <strain evidence="5">Expedition CK06-06</strain>
    </source>
</reference>